<dbReference type="PANTHER" id="PTHR46289:SF14">
    <property type="entry name" value="DUF4371 DOMAIN-CONTAINING PROTEIN"/>
    <property type="match status" value="1"/>
</dbReference>
<dbReference type="InterPro" id="IPR012337">
    <property type="entry name" value="RNaseH-like_sf"/>
</dbReference>
<dbReference type="SUPFAM" id="SSF53098">
    <property type="entry name" value="Ribonuclease H-like"/>
    <property type="match status" value="1"/>
</dbReference>
<dbReference type="InterPro" id="IPR052958">
    <property type="entry name" value="IFN-induced_PKR_regulator"/>
</dbReference>
<dbReference type="Pfam" id="PF05699">
    <property type="entry name" value="Dimer_Tnp_hAT"/>
    <property type="match status" value="1"/>
</dbReference>
<dbReference type="InterPro" id="IPR008906">
    <property type="entry name" value="HATC_C_dom"/>
</dbReference>
<organism evidence="2">
    <name type="scientific">Diabrotica virgifera virgifera</name>
    <name type="common">western corn rootworm</name>
    <dbReference type="NCBI Taxonomy" id="50390"/>
    <lineage>
        <taxon>Eukaryota</taxon>
        <taxon>Metazoa</taxon>
        <taxon>Ecdysozoa</taxon>
        <taxon>Arthropoda</taxon>
        <taxon>Hexapoda</taxon>
        <taxon>Insecta</taxon>
        <taxon>Pterygota</taxon>
        <taxon>Neoptera</taxon>
        <taxon>Endopterygota</taxon>
        <taxon>Coleoptera</taxon>
        <taxon>Polyphaga</taxon>
        <taxon>Cucujiformia</taxon>
        <taxon>Chrysomeloidea</taxon>
        <taxon>Chrysomelidae</taxon>
        <taxon>Galerucinae</taxon>
        <taxon>Diabroticina</taxon>
        <taxon>Diabroticites</taxon>
        <taxon>Diabrotica</taxon>
    </lineage>
</organism>
<dbReference type="GO" id="GO:0046983">
    <property type="term" value="F:protein dimerization activity"/>
    <property type="evidence" value="ECO:0007669"/>
    <property type="project" value="InterPro"/>
</dbReference>
<sequence>MSTITRPQPATGFTITSFAYVTDVIARCKCPCYSYSLNLSLSKSSNVQDIRNAVGTIKETIAFFNASSKIHNVLKFTNSSALESLCETRWTERHTAILRFKVSFENIIETLQLITQWKDSQSSSKAQRLLDTMLKTNFVVALHCLSHVLNITVSLSKSLQAKSLDKISARSLVNDILLVFHKKREDAENVFKGIFEEVTKVHQKLDFPILLPRINARQIYRSNIETKNPEKYFRVSVFIPVLENIFQDLEFRFNSDLFEILDIINNLIPVNVLNQSDNDLKFLVKKVSEYLSKFRNDSVEFLSDLLESEIALWINKWKGIENKTNDLPATALDTLLLCSNEIFPTIYTLMQIISVIPVSVAIAETSFSTLKRLKSWLRSTMCQERLVGLSLLNIHRDIEINIDAVIDR</sequence>
<dbReference type="PANTHER" id="PTHR46289">
    <property type="entry name" value="52 KDA REPRESSOR OF THE INHIBITOR OF THE PROTEIN KINASE-LIKE PROTEIN-RELATED"/>
    <property type="match status" value="1"/>
</dbReference>
<feature type="domain" description="HAT C-terminal dimerisation" evidence="1">
    <location>
        <begin position="341"/>
        <end position="397"/>
    </location>
</feature>
<proteinExistence type="predicted"/>
<reference evidence="2" key="1">
    <citation type="submission" date="2025-08" db="UniProtKB">
        <authorList>
            <consortium name="RefSeq"/>
        </authorList>
    </citation>
    <scope>IDENTIFICATION</scope>
    <source>
        <tissue evidence="2">Whole insect</tissue>
    </source>
</reference>
<dbReference type="RefSeq" id="XP_028140149.1">
    <property type="nucleotide sequence ID" value="XM_028284348.1"/>
</dbReference>
<evidence type="ECO:0000313" key="2">
    <source>
        <dbReference type="RefSeq" id="XP_028140149.1"/>
    </source>
</evidence>
<evidence type="ECO:0000259" key="1">
    <source>
        <dbReference type="Pfam" id="PF05699"/>
    </source>
</evidence>
<protein>
    <submittedName>
        <fullName evidence="2">Uncharacterized protein LOC114334311</fullName>
    </submittedName>
</protein>
<accession>A0A6P7FUL7</accession>
<dbReference type="InParanoid" id="A0A6P7FUL7"/>
<name>A0A6P7FUL7_DIAVI</name>
<gene>
    <name evidence="2" type="primary">LOC114334311</name>
</gene>
<dbReference type="AlphaFoldDB" id="A0A6P7FUL7"/>